<gene>
    <name evidence="2" type="ORF">SSCH_560004</name>
</gene>
<reference evidence="3" key="1">
    <citation type="submission" date="2015-01" db="EMBL/GenBank/DDBJ databases">
        <authorList>
            <person name="Manzoor Shahid"/>
            <person name="Zubair Saima"/>
        </authorList>
    </citation>
    <scope>NUCLEOTIDE SEQUENCE [LARGE SCALE GENOMIC DNA]</scope>
    <source>
        <strain evidence="3">Sp3</strain>
    </source>
</reference>
<dbReference type="Gene3D" id="3.10.350.10">
    <property type="entry name" value="LysM domain"/>
    <property type="match status" value="2"/>
</dbReference>
<keyword evidence="3" id="KW-1185">Reference proteome</keyword>
<dbReference type="OrthoDB" id="9779340at2"/>
<name>A0A0B7MNX9_9FIRM</name>
<proteinExistence type="predicted"/>
<feature type="domain" description="LysM" evidence="1">
    <location>
        <begin position="12"/>
        <end position="56"/>
    </location>
</feature>
<dbReference type="EMBL" id="CDRZ01000254">
    <property type="protein sequence ID" value="CEO89671.1"/>
    <property type="molecule type" value="Genomic_DNA"/>
</dbReference>
<dbReference type="AlphaFoldDB" id="A0A0B7MNX9"/>
<dbReference type="PANTHER" id="PTHR33734:SF22">
    <property type="entry name" value="MEMBRANE-BOUND LYTIC MUREIN TRANSGLYCOSYLASE D"/>
    <property type="match status" value="1"/>
</dbReference>
<organism evidence="2 3">
    <name type="scientific">Syntrophaceticus schinkii</name>
    <dbReference type="NCBI Taxonomy" id="499207"/>
    <lineage>
        <taxon>Bacteria</taxon>
        <taxon>Bacillati</taxon>
        <taxon>Bacillota</taxon>
        <taxon>Clostridia</taxon>
        <taxon>Thermoanaerobacterales</taxon>
        <taxon>Thermoanaerobacterales Family III. Incertae Sedis</taxon>
        <taxon>Syntrophaceticus</taxon>
    </lineage>
</organism>
<dbReference type="Proteomes" id="UP000046155">
    <property type="component" value="Unassembled WGS sequence"/>
</dbReference>
<dbReference type="InterPro" id="IPR018392">
    <property type="entry name" value="LysM"/>
</dbReference>
<accession>A0A0B7MNX9</accession>
<dbReference type="SUPFAM" id="SSF54106">
    <property type="entry name" value="LysM domain"/>
    <property type="match status" value="2"/>
</dbReference>
<dbReference type="PROSITE" id="PS51782">
    <property type="entry name" value="LYSM"/>
    <property type="match status" value="2"/>
</dbReference>
<evidence type="ECO:0000313" key="2">
    <source>
        <dbReference type="EMBL" id="CEO89671.1"/>
    </source>
</evidence>
<dbReference type="CDD" id="cd00118">
    <property type="entry name" value="LysM"/>
    <property type="match status" value="2"/>
</dbReference>
<dbReference type="InterPro" id="IPR036779">
    <property type="entry name" value="LysM_dom_sf"/>
</dbReference>
<feature type="domain" description="LysM" evidence="1">
    <location>
        <begin position="67"/>
        <end position="111"/>
    </location>
</feature>
<dbReference type="Pfam" id="PF01476">
    <property type="entry name" value="LysM"/>
    <property type="match status" value="2"/>
</dbReference>
<evidence type="ECO:0000259" key="1">
    <source>
        <dbReference type="PROSITE" id="PS51782"/>
    </source>
</evidence>
<dbReference type="PANTHER" id="PTHR33734">
    <property type="entry name" value="LYSM DOMAIN-CONTAINING GPI-ANCHORED PROTEIN 2"/>
    <property type="match status" value="1"/>
</dbReference>
<protein>
    <submittedName>
        <fullName evidence="2">Peptidoglycan-binding LysM</fullName>
    </submittedName>
</protein>
<sequence>MVQIKPPCSSGRYWRVEAGDTLYTIATAVGTSVNELLLINPGVDPFNLQIGQFLCLPEEFPPCPSGVFWVVAPGDTLYQISQATGISVDALLAANPGIDPGNLQVGQKICLP</sequence>
<dbReference type="SMART" id="SM00257">
    <property type="entry name" value="LysM"/>
    <property type="match status" value="2"/>
</dbReference>
<evidence type="ECO:0000313" key="3">
    <source>
        <dbReference type="Proteomes" id="UP000046155"/>
    </source>
</evidence>